<comment type="caution">
    <text evidence="3">The sequence shown here is derived from an EMBL/GenBank/DDBJ whole genome shotgun (WGS) entry which is preliminary data.</text>
</comment>
<name>X0TYB9_9ZZZZ</name>
<dbReference type="SUPFAM" id="SSF74853">
    <property type="entry name" value="Lamin A/C globular tail domain"/>
    <property type="match status" value="1"/>
</dbReference>
<proteinExistence type="predicted"/>
<dbReference type="EMBL" id="BARS01010928">
    <property type="protein sequence ID" value="GAF98558.1"/>
    <property type="molecule type" value="Genomic_DNA"/>
</dbReference>
<feature type="domain" description="LTD" evidence="2">
    <location>
        <begin position="1"/>
        <end position="106"/>
    </location>
</feature>
<feature type="region of interest" description="Disordered" evidence="1">
    <location>
        <begin position="99"/>
        <end position="140"/>
    </location>
</feature>
<dbReference type="Pfam" id="PF00932">
    <property type="entry name" value="LTD"/>
    <property type="match status" value="1"/>
</dbReference>
<feature type="compositionally biased region" description="Polar residues" evidence="1">
    <location>
        <begin position="122"/>
        <end position="133"/>
    </location>
</feature>
<dbReference type="AlphaFoldDB" id="X0TYB9"/>
<accession>X0TYB9</accession>
<evidence type="ECO:0000313" key="3">
    <source>
        <dbReference type="EMBL" id="GAF98558.1"/>
    </source>
</evidence>
<organism evidence="3">
    <name type="scientific">marine sediment metagenome</name>
    <dbReference type="NCBI Taxonomy" id="412755"/>
    <lineage>
        <taxon>unclassified sequences</taxon>
        <taxon>metagenomes</taxon>
        <taxon>ecological metagenomes</taxon>
    </lineage>
</organism>
<dbReference type="InterPro" id="IPR001322">
    <property type="entry name" value="Lamin_tail_dom"/>
</dbReference>
<dbReference type="Gene3D" id="2.60.40.1260">
    <property type="entry name" value="Lamin Tail domain"/>
    <property type="match status" value="1"/>
</dbReference>
<feature type="non-terminal residue" evidence="3">
    <location>
        <position position="1"/>
    </location>
</feature>
<evidence type="ECO:0000259" key="2">
    <source>
        <dbReference type="PROSITE" id="PS51841"/>
    </source>
</evidence>
<dbReference type="InterPro" id="IPR036415">
    <property type="entry name" value="Lamin_tail_dom_sf"/>
</dbReference>
<sequence>SPLPPNETCVINEVEANPPGNDANTGVYEWVELYNSSNQTVEIGGWQLSTTAGNIATIMIPQGTVIGPGQVHIVERGAQWIDNMGEMIVLRDASGNQVDASCTINDEDNDDRSWQRDPNGLDTDSPSDWTFKSSSKDDIN</sequence>
<evidence type="ECO:0000256" key="1">
    <source>
        <dbReference type="SAM" id="MobiDB-lite"/>
    </source>
</evidence>
<gene>
    <name evidence="3" type="ORF">S01H1_20074</name>
</gene>
<protein>
    <recommendedName>
        <fullName evidence="2">LTD domain-containing protein</fullName>
    </recommendedName>
</protein>
<dbReference type="PROSITE" id="PS51841">
    <property type="entry name" value="LTD"/>
    <property type="match status" value="1"/>
</dbReference>
<reference evidence="3" key="1">
    <citation type="journal article" date="2014" name="Front. Microbiol.">
        <title>High frequency of phylogenetically diverse reductive dehalogenase-homologous genes in deep subseafloor sedimentary metagenomes.</title>
        <authorList>
            <person name="Kawai M."/>
            <person name="Futagami T."/>
            <person name="Toyoda A."/>
            <person name="Takaki Y."/>
            <person name="Nishi S."/>
            <person name="Hori S."/>
            <person name="Arai W."/>
            <person name="Tsubouchi T."/>
            <person name="Morono Y."/>
            <person name="Uchiyama I."/>
            <person name="Ito T."/>
            <person name="Fujiyama A."/>
            <person name="Inagaki F."/>
            <person name="Takami H."/>
        </authorList>
    </citation>
    <scope>NUCLEOTIDE SEQUENCE</scope>
    <source>
        <strain evidence="3">Expedition CK06-06</strain>
    </source>
</reference>